<reference evidence="4" key="1">
    <citation type="submission" date="2020-03" db="EMBL/GenBank/DDBJ databases">
        <authorList>
            <person name="He L."/>
        </authorList>
    </citation>
    <scope>NUCLEOTIDE SEQUENCE</scope>
    <source>
        <strain evidence="4">CkLH20</strain>
    </source>
</reference>
<keyword evidence="1" id="KW-0560">Oxidoreductase</keyword>
<dbReference type="GeneID" id="62163641"/>
<comment type="similarity">
    <text evidence="2">Belongs to the NAD(P)-dependent epimerase/dehydratase family. Dihydroflavonol-4-reductase subfamily.</text>
</comment>
<gene>
    <name evidence="4" type="ORF">CkaCkLH20_07851</name>
</gene>
<dbReference type="InterPro" id="IPR001509">
    <property type="entry name" value="Epimerase_deHydtase"/>
</dbReference>
<dbReference type="PANTHER" id="PTHR10366:SF812">
    <property type="entry name" value="VPS9 DOMAIN-CONTAINING PROTEIN"/>
    <property type="match status" value="1"/>
</dbReference>
<comment type="caution">
    <text evidence="4">The sequence shown here is derived from an EMBL/GenBank/DDBJ whole genome shotgun (WGS) entry which is preliminary data.</text>
</comment>
<reference evidence="4" key="2">
    <citation type="submission" date="2020-11" db="EMBL/GenBank/DDBJ databases">
        <title>Whole genome sequencing of Colletotrichum sp.</title>
        <authorList>
            <person name="Li H."/>
        </authorList>
    </citation>
    <scope>NUCLEOTIDE SEQUENCE</scope>
    <source>
        <strain evidence="4">CkLH20</strain>
    </source>
</reference>
<keyword evidence="5" id="KW-1185">Reference proteome</keyword>
<evidence type="ECO:0000259" key="3">
    <source>
        <dbReference type="Pfam" id="PF01370"/>
    </source>
</evidence>
<dbReference type="Pfam" id="PF01370">
    <property type="entry name" value="Epimerase"/>
    <property type="match status" value="1"/>
</dbReference>
<evidence type="ECO:0000313" key="5">
    <source>
        <dbReference type="Proteomes" id="UP000781932"/>
    </source>
</evidence>
<dbReference type="AlphaFoldDB" id="A0A9P6I1W3"/>
<proteinExistence type="inferred from homology"/>
<protein>
    <submittedName>
        <fullName evidence="4">Nad dependent epimerase dehydratase family protein</fullName>
    </submittedName>
</protein>
<dbReference type="InterPro" id="IPR036291">
    <property type="entry name" value="NAD(P)-bd_dom_sf"/>
</dbReference>
<dbReference type="GO" id="GO:0016616">
    <property type="term" value="F:oxidoreductase activity, acting on the CH-OH group of donors, NAD or NADP as acceptor"/>
    <property type="evidence" value="ECO:0007669"/>
    <property type="project" value="TreeGrafter"/>
</dbReference>
<dbReference type="Proteomes" id="UP000781932">
    <property type="component" value="Unassembled WGS sequence"/>
</dbReference>
<dbReference type="Gene3D" id="3.40.50.720">
    <property type="entry name" value="NAD(P)-binding Rossmann-like Domain"/>
    <property type="match status" value="1"/>
</dbReference>
<dbReference type="InterPro" id="IPR050425">
    <property type="entry name" value="NAD(P)_dehydrat-like"/>
</dbReference>
<feature type="domain" description="NAD-dependent epimerase/dehydratase" evidence="3">
    <location>
        <begin position="6"/>
        <end position="256"/>
    </location>
</feature>
<dbReference type="SUPFAM" id="SSF51735">
    <property type="entry name" value="NAD(P)-binding Rossmann-fold domains"/>
    <property type="match status" value="1"/>
</dbReference>
<organism evidence="4 5">
    <name type="scientific">Colletotrichum karsti</name>
    <dbReference type="NCBI Taxonomy" id="1095194"/>
    <lineage>
        <taxon>Eukaryota</taxon>
        <taxon>Fungi</taxon>
        <taxon>Dikarya</taxon>
        <taxon>Ascomycota</taxon>
        <taxon>Pezizomycotina</taxon>
        <taxon>Sordariomycetes</taxon>
        <taxon>Hypocreomycetidae</taxon>
        <taxon>Glomerellales</taxon>
        <taxon>Glomerellaceae</taxon>
        <taxon>Colletotrichum</taxon>
        <taxon>Colletotrichum boninense species complex</taxon>
    </lineage>
</organism>
<evidence type="ECO:0000256" key="2">
    <source>
        <dbReference type="ARBA" id="ARBA00023445"/>
    </source>
</evidence>
<dbReference type="OrthoDB" id="2735536at2759"/>
<evidence type="ECO:0000256" key="1">
    <source>
        <dbReference type="ARBA" id="ARBA00023002"/>
    </source>
</evidence>
<evidence type="ECO:0000313" key="4">
    <source>
        <dbReference type="EMBL" id="KAF9874714.1"/>
    </source>
</evidence>
<sequence length="334" mass="35713">MSSSLIFITGATGFIGGHVVAATLKAGHRVRLSVRREEQIQKLKTIFAAHASQLDFIVIPDFRTAEAFVDAVIGVDYIIHVASPMVGKGVDFKKDYIAPAVQGTLSVLDAVKTSPTIKRVEIMSSLFALAPIGALSGQQTAPLVLKEHSENKLHVDPDMAVPEGVPGHGLMYQGSKILAHQATADWVAKNKPSFPVLTFHPSFVTGPSLSQTKPEEIDSINHLVLETIRTGAVTIPPVFVDVRDVAHAMAEALSAPVPAFQEFILSGHATTWSEVAELAQKLYPTAGFKLKAPVQEPPAVTAVTKAADEILGMKWKSLEEVIRGVVDVQLALAA</sequence>
<accession>A0A9P6I1W3</accession>
<dbReference type="PANTHER" id="PTHR10366">
    <property type="entry name" value="NAD DEPENDENT EPIMERASE/DEHYDRATASE"/>
    <property type="match status" value="1"/>
</dbReference>
<dbReference type="RefSeq" id="XP_038744175.1">
    <property type="nucleotide sequence ID" value="XM_038890567.1"/>
</dbReference>
<name>A0A9P6I1W3_9PEZI</name>
<dbReference type="EMBL" id="JAATWM020000025">
    <property type="protein sequence ID" value="KAF9874714.1"/>
    <property type="molecule type" value="Genomic_DNA"/>
</dbReference>